<dbReference type="EMBL" id="CAAHFG010000001">
    <property type="protein sequence ID" value="VGO14121.1"/>
    <property type="molecule type" value="Genomic_DNA"/>
</dbReference>
<dbReference type="Proteomes" id="UP000366872">
    <property type="component" value="Unassembled WGS sequence"/>
</dbReference>
<evidence type="ECO:0000313" key="2">
    <source>
        <dbReference type="Proteomes" id="UP000366872"/>
    </source>
</evidence>
<dbReference type="Gene3D" id="1.25.10.10">
    <property type="entry name" value="Leucine-rich Repeat Variant"/>
    <property type="match status" value="1"/>
</dbReference>
<organism evidence="1 2">
    <name type="scientific">Pontiella desulfatans</name>
    <dbReference type="NCBI Taxonomy" id="2750659"/>
    <lineage>
        <taxon>Bacteria</taxon>
        <taxon>Pseudomonadati</taxon>
        <taxon>Kiritimatiellota</taxon>
        <taxon>Kiritimatiellia</taxon>
        <taxon>Kiritimatiellales</taxon>
        <taxon>Pontiellaceae</taxon>
        <taxon>Pontiella</taxon>
    </lineage>
</organism>
<dbReference type="InterPro" id="IPR011989">
    <property type="entry name" value="ARM-like"/>
</dbReference>
<evidence type="ECO:0000313" key="1">
    <source>
        <dbReference type="EMBL" id="VGO14121.1"/>
    </source>
</evidence>
<name>A0A6C2U3I3_PONDE</name>
<gene>
    <name evidence="1" type="ORF">PDESU_02680</name>
</gene>
<keyword evidence="2" id="KW-1185">Reference proteome</keyword>
<protein>
    <submittedName>
        <fullName evidence="1">Uncharacterized protein</fullName>
    </submittedName>
</protein>
<dbReference type="AlphaFoldDB" id="A0A6C2U3I3"/>
<accession>A0A6C2U3I3</accession>
<proteinExistence type="predicted"/>
<sequence>MCAVVGTFLFGDGAMADGGDSISNIVARLLELPSPPPDWREQPKERLVPVELRHKDKVQEEPPSEEELRRRERAFRAKLIKEAESARFDGEYNSRHETPLNRLAEYDWSAAKPILEKHAKGDDVRVAAYATGLLYKHGDEATRTELRAKLQSMVFEEGLPASTRAMACERVLESDWPGRDEYFLHLLGSLPKLKEGYLNYRPLENFVEANPDHWIPVLTEWVDNENRVAHERVVSCLVQFNLKDARADALRPLLPWLDDPEWAKANMGRLRLIQSLDRVCIPESVDGLMWVAGHDTGFRLAGAADDLAYYDATNAVPILKEALSREKQSNHRRNVIAAIHALNGFSDDELVEGIEAFAVQTARGNNEKPHEDLSSLLGPSKKSTEFAIGQYVAAPERITAPVVDLLQKRAGQLKVGSPDVAEIILQISLAGDDVANGQRMLDALAEPELSEESILVVLNTREMLREHYLARLREFGARGGGVAGIAAVLAGSPGKAIEILQGDDRDAQLMLLACARLVREPLPVEMLIARWAQVNDPLLGNAIERYLEADDSAEARAAILDRYPSEMRILGALQGFDPGHGSFSKFAGWEKVLRKRFSGESPPNEIHALLSAGYWGNRGQIVVGVRDGKGELTAYYSNGRYAVRELAEEELARLKLSIKQNNFDGLAPLNIPVCDGIQYEYVHLAANGGRRVYMNNPSNAQDEAPVYDFITQLFHGLEAAGGLALHYGCESQVDGFSVLHAAFENRVDAVWTGAGGIRVLVDSNDDDPPQWHRFENGRVGGMVPQPDACRIIGSNDDVPKRFRFPEHLNNHPWQSGTTGGVVRANFDGLWLCEKDKTPILLNAGAHADPIVSPDGRWVVAAKAEQGWAKPNILIRYDLLHDVEHIVDIPPAGDLSPIAHIPAHGKFLVVRVEEGSGDAEDKPKVAYYLLDPATGEHEMVEGCFSPLFDLSYRPLQPSKKPGFHWAAINHSIHGGAEIGLYDMENFAFSPVVQIPSVFFDSMDMWVDKERELVYVAVNGDLVRFALPRN</sequence>
<reference evidence="1 2" key="1">
    <citation type="submission" date="2019-04" db="EMBL/GenBank/DDBJ databases">
        <authorList>
            <person name="Van Vliet M D."/>
        </authorList>
    </citation>
    <scope>NUCLEOTIDE SEQUENCE [LARGE SCALE GENOMIC DNA]</scope>
    <source>
        <strain evidence="1 2">F1</strain>
    </source>
</reference>